<dbReference type="PROSITE" id="PS50088">
    <property type="entry name" value="ANK_REPEAT"/>
    <property type="match status" value="1"/>
</dbReference>
<dbReference type="Gene3D" id="1.25.40.20">
    <property type="entry name" value="Ankyrin repeat-containing domain"/>
    <property type="match status" value="1"/>
</dbReference>
<organism evidence="2 3">
    <name type="scientific">Blyttiomyces helicus</name>
    <dbReference type="NCBI Taxonomy" id="388810"/>
    <lineage>
        <taxon>Eukaryota</taxon>
        <taxon>Fungi</taxon>
        <taxon>Fungi incertae sedis</taxon>
        <taxon>Chytridiomycota</taxon>
        <taxon>Chytridiomycota incertae sedis</taxon>
        <taxon>Chytridiomycetes</taxon>
        <taxon>Chytridiomycetes incertae sedis</taxon>
        <taxon>Blyttiomyces</taxon>
    </lineage>
</organism>
<dbReference type="EMBL" id="KZ995845">
    <property type="protein sequence ID" value="RKO89865.1"/>
    <property type="molecule type" value="Genomic_DNA"/>
</dbReference>
<reference evidence="3" key="1">
    <citation type="journal article" date="2018" name="Nat. Microbiol.">
        <title>Leveraging single-cell genomics to expand the fungal tree of life.</title>
        <authorList>
            <person name="Ahrendt S.R."/>
            <person name="Quandt C.A."/>
            <person name="Ciobanu D."/>
            <person name="Clum A."/>
            <person name="Salamov A."/>
            <person name="Andreopoulos B."/>
            <person name="Cheng J.F."/>
            <person name="Woyke T."/>
            <person name="Pelin A."/>
            <person name="Henrissat B."/>
            <person name="Reynolds N.K."/>
            <person name="Benny G.L."/>
            <person name="Smith M.E."/>
            <person name="James T.Y."/>
            <person name="Grigoriev I.V."/>
        </authorList>
    </citation>
    <scope>NUCLEOTIDE SEQUENCE [LARGE SCALE GENOMIC DNA]</scope>
</reference>
<dbReference type="AlphaFoldDB" id="A0A4P9WDQ3"/>
<dbReference type="Pfam" id="PF00023">
    <property type="entry name" value="Ank"/>
    <property type="match status" value="1"/>
</dbReference>
<keyword evidence="1" id="KW-0040">ANK repeat</keyword>
<protein>
    <submittedName>
        <fullName evidence="2">Uncharacterized protein</fullName>
    </submittedName>
</protein>
<proteinExistence type="predicted"/>
<evidence type="ECO:0000313" key="3">
    <source>
        <dbReference type="Proteomes" id="UP000269721"/>
    </source>
</evidence>
<keyword evidence="3" id="KW-1185">Reference proteome</keyword>
<name>A0A4P9WDQ3_9FUNG</name>
<dbReference type="InterPro" id="IPR036770">
    <property type="entry name" value="Ankyrin_rpt-contain_sf"/>
</dbReference>
<accession>A0A4P9WDQ3</accession>
<dbReference type="PROSITE" id="PS50297">
    <property type="entry name" value="ANK_REP_REGION"/>
    <property type="match status" value="1"/>
</dbReference>
<dbReference type="InterPro" id="IPR002110">
    <property type="entry name" value="Ankyrin_rpt"/>
</dbReference>
<evidence type="ECO:0000313" key="2">
    <source>
        <dbReference type="EMBL" id="RKO89865.1"/>
    </source>
</evidence>
<dbReference type="OrthoDB" id="2094825at2759"/>
<evidence type="ECO:0000256" key="1">
    <source>
        <dbReference type="PROSITE-ProRule" id="PRU00023"/>
    </source>
</evidence>
<sequence>MQQLNDSIILRLLETTTNPTSLSHASRRFHSLWTLSSARSNWLLRQNQDPTTALQSACTKHRDDGTVANLLARFTFTPHWLAHCLLDVCMLPAPTASYPSQPSSTTLPPSVVRALLAAAPDLEADMSLYLRAQLFGGPGSASSKIEIGWLLNEAYRAPYIQCGVAALFFASWRGHVDAVVALLDHVPAVGPRLDASALDHVALVVAARDGKADVVEVLLRHGASAKARDGLARKVASRGGYADVVKLLDDWAAAPFVSN</sequence>
<feature type="repeat" description="ANK" evidence="1">
    <location>
        <begin position="198"/>
        <end position="230"/>
    </location>
</feature>
<gene>
    <name evidence="2" type="ORF">BDK51DRAFT_27658</name>
</gene>
<dbReference type="Proteomes" id="UP000269721">
    <property type="component" value="Unassembled WGS sequence"/>
</dbReference>
<dbReference type="SUPFAM" id="SSF48403">
    <property type="entry name" value="Ankyrin repeat"/>
    <property type="match status" value="1"/>
</dbReference>